<proteinExistence type="predicted"/>
<dbReference type="Proteomes" id="UP001231736">
    <property type="component" value="Unassembled WGS sequence"/>
</dbReference>
<dbReference type="SUPFAM" id="SSF52540">
    <property type="entry name" value="P-loop containing nucleoside triphosphate hydrolases"/>
    <property type="match status" value="1"/>
</dbReference>
<feature type="domain" description="Nephrocystin 3-like N-terminal" evidence="2">
    <location>
        <begin position="297"/>
        <end position="404"/>
    </location>
</feature>
<evidence type="ECO:0000313" key="4">
    <source>
        <dbReference type="Proteomes" id="UP001231736"/>
    </source>
</evidence>
<keyword evidence="1" id="KW-0677">Repeat</keyword>
<dbReference type="InterPro" id="IPR027417">
    <property type="entry name" value="P-loop_NTPase"/>
</dbReference>
<dbReference type="InterPro" id="IPR056884">
    <property type="entry name" value="NPHP3-like_N"/>
</dbReference>
<gene>
    <name evidence="3" type="ORF">QJU97_00190</name>
</gene>
<sequence length="1584" mass="185444">MKLNNAHEGYDYQDLLTSYFILREILEGNINSIFTIDKKNTPTDIPDRFDDLVIINGDKVQRKQIKYSNQTISKTLEKKDLANDQGYGLALYKLFETWQALNTLETEFRLCLAWNEPVDEAILRVLNLQNSCTYSFPDYSTKIFKINIDELWQLNPEKFNRWNSFKDYVKDHSVDRSIFAQFCDELLIEVNFPKTSLDFNQPHDLENILIKQAEKLGIGQYPNNDVYIPDFLVRLAKLVCGYRAKTSEISATEILSTLRVRTDFGKIEQKFELDQTKNIVYESNNKIFLAEIKNNNKTLLIAEPGAGKSWFLTNFIEYLETNNHKVIRHYCFTSTEDEFYEQRATSDVFFGNLISDIVELFPQAIENKNNKYTANIDELNLLLSQVDEPLVIIIDGLDHIDRVLKKSNLLSKEKTRIIDYISEIQSYPNISIVLGSQPVSEVQRLIGQHNFVQKDLPKWSRQDTKELMKKFQVADIEINHEFLSSGLQKKSQGNPLYLTYILKTLNTTDSNIQDLLEKLPAYDFNLQSYYQYLSGQLDRNTTSETLACLDFAVTRAEIKEIIPKSHYFEDEIKILTPVISENSSRGGISLYHDSFRRFQLDKLDEVNALIPNYKDIANWLKQQGFYENAKSYRYLLNYLIKSENYQAALPYATNDFLADSLYYGHSESAIKTNVMNFALIAEKSQDWALFIYLNELSRTIDTTNSEEYHSQFEENFELYFEAVCLIYGTDRANELLFFNREKNFNDRVTAQAFCILQKYGYQPLWKKVNSLFDESVYLDDVRYYIFSLINGQQDSLEKFFVSVTNDNDGEFLQAVVSALIDIKQIDFILNLYKKIKNDNDQKIAKQINNILAINACTQRIDFLDFNIQQITKKEPLSIDFVKNGQVDYEKLKSFYDDVKYYAKKDINVLISFEKSILSHNFFYNWIKFFIKFFIIESTVSQDDLENEIVKNIEFLASDTKPFKGEPRAIDFTYRGSVLIDQSIVNSLKHISSKKAWKSVIKNLTTIPYDGTLAIIERHFLNQDNIQFVIDEYSRFEQSEESMYYDYAKYAFKKSIYYAKSNNFTQAKVSLKTAIKNITTYTFRKDTTLSEIIEPLESINKLDSKFAEDYAKRLKFLSDAVEKHTEDGKGIRWLAIDWFKQLLNINYSIAGNYLINQLMVTPYYWKLDYMFVDFLKASDKVNPLILNFLYKLSPTNNRDEYLSGFLSVIDSIKNIDRNLAKLSLINLSSRDWNDIYNKLKELTLLKFNKLNDEFGLSIERQYEEKKTTPHHIDRKSVLSESENKYFQINNSIKADSLNELMKLYSQKHSFSINDLNDIYSCLINITNEQEIEKILLLVIRKRFTSDDLRYFEKMSNLILKLNINDNLKIKLLVNNFVYSKNGWFECFVHKESLEKASYIDKDYTLQALSRCFLKLYSTNNYLPQSTSNLIIAFEYVGIDRDIILPMYARGFDFIANRLPDENNFKWDDVEDDLLSDMNENEFAVALMLSKTRHHDAYIQREVLVAISYLIEHDQSVLIKPLKWMLTNYNQFNSVTFASVLELLLIELNNKDVLLGIRQELEYTLSIDNLYIHNTVRDILESVNHG</sequence>
<name>A0AAJ6NBS9_9PAST</name>
<comment type="caution">
    <text evidence="3">The sequence shown here is derived from an EMBL/GenBank/DDBJ whole genome shotgun (WGS) entry which is preliminary data.</text>
</comment>
<reference evidence="3" key="1">
    <citation type="journal article" date="2023" name="Front. Microbiol.">
        <title>Phylogeography and host specificity of Pasteurellaceae pathogenic to sea-farmed fish in the north-east Atlantic.</title>
        <authorList>
            <person name="Gulla S."/>
            <person name="Colquhoun D.J."/>
            <person name="Olsen A.B."/>
            <person name="Spilsberg B."/>
            <person name="Lagesen K."/>
            <person name="Aakesson C.P."/>
            <person name="Strom S."/>
            <person name="Manji F."/>
            <person name="Birkbeck T.H."/>
            <person name="Nilsen H.K."/>
        </authorList>
    </citation>
    <scope>NUCLEOTIDE SEQUENCE</scope>
    <source>
        <strain evidence="3">98B1</strain>
    </source>
</reference>
<evidence type="ECO:0000256" key="1">
    <source>
        <dbReference type="ARBA" id="ARBA00022737"/>
    </source>
</evidence>
<evidence type="ECO:0000259" key="2">
    <source>
        <dbReference type="Pfam" id="PF24883"/>
    </source>
</evidence>
<dbReference type="EMBL" id="JASAYT010000001">
    <property type="protein sequence ID" value="MDP8173885.1"/>
    <property type="molecule type" value="Genomic_DNA"/>
</dbReference>
<organism evidence="3 4">
    <name type="scientific">Phocoenobacter skyensis</name>
    <dbReference type="NCBI Taxonomy" id="97481"/>
    <lineage>
        <taxon>Bacteria</taxon>
        <taxon>Pseudomonadati</taxon>
        <taxon>Pseudomonadota</taxon>
        <taxon>Gammaproteobacteria</taxon>
        <taxon>Pasteurellales</taxon>
        <taxon>Pasteurellaceae</taxon>
        <taxon>Phocoenobacter</taxon>
    </lineage>
</organism>
<protein>
    <recommendedName>
        <fullName evidence="2">Nephrocystin 3-like N-terminal domain-containing protein</fullName>
    </recommendedName>
</protein>
<dbReference type="Pfam" id="PF24883">
    <property type="entry name" value="NPHP3_N"/>
    <property type="match status" value="1"/>
</dbReference>
<accession>A0AAJ6NBS9</accession>
<dbReference type="Gene3D" id="3.40.50.300">
    <property type="entry name" value="P-loop containing nucleotide triphosphate hydrolases"/>
    <property type="match status" value="1"/>
</dbReference>
<dbReference type="RefSeq" id="WP_306376059.1">
    <property type="nucleotide sequence ID" value="NZ_JASAYT010000001.1"/>
</dbReference>
<evidence type="ECO:0000313" key="3">
    <source>
        <dbReference type="EMBL" id="MDP8173885.1"/>
    </source>
</evidence>